<dbReference type="Proteomes" id="UP000800092">
    <property type="component" value="Unassembled WGS sequence"/>
</dbReference>
<gene>
    <name evidence="1" type="ORF">EV356DRAFT_496669</name>
</gene>
<dbReference type="EMBL" id="ML991781">
    <property type="protein sequence ID" value="KAF2237136.1"/>
    <property type="molecule type" value="Genomic_DNA"/>
</dbReference>
<evidence type="ECO:0000313" key="1">
    <source>
        <dbReference type="EMBL" id="KAF2237136.1"/>
    </source>
</evidence>
<keyword evidence="2" id="KW-1185">Reference proteome</keyword>
<proteinExistence type="predicted"/>
<name>A0A6A6HG94_VIRVR</name>
<organism evidence="1 2">
    <name type="scientific">Viridothelium virens</name>
    <name type="common">Speckled blister lichen</name>
    <name type="synonym">Trypethelium virens</name>
    <dbReference type="NCBI Taxonomy" id="1048519"/>
    <lineage>
        <taxon>Eukaryota</taxon>
        <taxon>Fungi</taxon>
        <taxon>Dikarya</taxon>
        <taxon>Ascomycota</taxon>
        <taxon>Pezizomycotina</taxon>
        <taxon>Dothideomycetes</taxon>
        <taxon>Dothideomycetes incertae sedis</taxon>
        <taxon>Trypetheliales</taxon>
        <taxon>Trypetheliaceae</taxon>
        <taxon>Viridothelium</taxon>
    </lineage>
</organism>
<protein>
    <submittedName>
        <fullName evidence="1">Uncharacterized protein</fullName>
    </submittedName>
</protein>
<reference evidence="1" key="1">
    <citation type="journal article" date="2020" name="Stud. Mycol.">
        <title>101 Dothideomycetes genomes: a test case for predicting lifestyles and emergence of pathogens.</title>
        <authorList>
            <person name="Haridas S."/>
            <person name="Albert R."/>
            <person name="Binder M."/>
            <person name="Bloem J."/>
            <person name="Labutti K."/>
            <person name="Salamov A."/>
            <person name="Andreopoulos B."/>
            <person name="Baker S."/>
            <person name="Barry K."/>
            <person name="Bills G."/>
            <person name="Bluhm B."/>
            <person name="Cannon C."/>
            <person name="Castanera R."/>
            <person name="Culley D."/>
            <person name="Daum C."/>
            <person name="Ezra D."/>
            <person name="Gonzalez J."/>
            <person name="Henrissat B."/>
            <person name="Kuo A."/>
            <person name="Liang C."/>
            <person name="Lipzen A."/>
            <person name="Lutzoni F."/>
            <person name="Magnuson J."/>
            <person name="Mondo S."/>
            <person name="Nolan M."/>
            <person name="Ohm R."/>
            <person name="Pangilinan J."/>
            <person name="Park H.-J."/>
            <person name="Ramirez L."/>
            <person name="Alfaro M."/>
            <person name="Sun H."/>
            <person name="Tritt A."/>
            <person name="Yoshinaga Y."/>
            <person name="Zwiers L.-H."/>
            <person name="Turgeon B."/>
            <person name="Goodwin S."/>
            <person name="Spatafora J."/>
            <person name="Crous P."/>
            <person name="Grigoriev I."/>
        </authorList>
    </citation>
    <scope>NUCLEOTIDE SEQUENCE</scope>
    <source>
        <strain evidence="1">Tuck. ex Michener</strain>
    </source>
</reference>
<dbReference type="AlphaFoldDB" id="A0A6A6HG94"/>
<accession>A0A6A6HG94</accession>
<dbReference type="OrthoDB" id="2593732at2759"/>
<evidence type="ECO:0000313" key="2">
    <source>
        <dbReference type="Proteomes" id="UP000800092"/>
    </source>
</evidence>
<sequence length="137" mass="15738">MNRFTLEFGMVAPLWWTTMKCRYPQIRCKALHLLGQAGREGLWDPYLLGQIARECIDIEWGIDKIDGGGLAEALSLHENVYSGQLVELRRRVSEATASDDYEENGVLVITFKRKLWTSNGDYAGNEEIIRRLPYETQ</sequence>